<evidence type="ECO:0000256" key="8">
    <source>
        <dbReference type="ARBA" id="ARBA00023014"/>
    </source>
</evidence>
<comment type="cofactor">
    <cofactor evidence="1">
        <name>FAD</name>
        <dbReference type="ChEBI" id="CHEBI:57692"/>
    </cofactor>
</comment>
<accession>A0ABP7J5X9</accession>
<dbReference type="Pfam" id="PF00111">
    <property type="entry name" value="Fer2"/>
    <property type="match status" value="1"/>
</dbReference>
<dbReference type="Gene3D" id="3.40.50.80">
    <property type="entry name" value="Nucleotide-binding domain of ferredoxin-NADP reductase (FNR) module"/>
    <property type="match status" value="1"/>
</dbReference>
<evidence type="ECO:0000256" key="5">
    <source>
        <dbReference type="ARBA" id="ARBA00022827"/>
    </source>
</evidence>
<comment type="caution">
    <text evidence="11">The sequence shown here is derived from an EMBL/GenBank/DDBJ whole genome shotgun (WGS) entry which is preliminary data.</text>
</comment>
<keyword evidence="7" id="KW-0408">Iron</keyword>
<feature type="domain" description="2Fe-2S ferredoxin-type" evidence="10">
    <location>
        <begin position="87"/>
        <end position="162"/>
    </location>
</feature>
<keyword evidence="2" id="KW-0285">Flavoprotein</keyword>
<dbReference type="PANTHER" id="PTHR47354:SF8">
    <property type="entry name" value="1,2-PHENYLACETYL-COA EPOXIDASE, SUBUNIT E"/>
    <property type="match status" value="1"/>
</dbReference>
<dbReference type="RefSeq" id="WP_275775851.1">
    <property type="nucleotide sequence ID" value="NZ_BAABDE010000031.1"/>
</dbReference>
<dbReference type="Gene3D" id="3.10.20.30">
    <property type="match status" value="1"/>
</dbReference>
<dbReference type="Proteomes" id="UP001501009">
    <property type="component" value="Unassembled WGS sequence"/>
</dbReference>
<dbReference type="SUPFAM" id="SSF52343">
    <property type="entry name" value="Ferredoxin reductase-like, C-terminal NADP-linked domain"/>
    <property type="match status" value="1"/>
</dbReference>
<evidence type="ECO:0000256" key="3">
    <source>
        <dbReference type="ARBA" id="ARBA00022714"/>
    </source>
</evidence>
<evidence type="ECO:0000256" key="6">
    <source>
        <dbReference type="ARBA" id="ARBA00023002"/>
    </source>
</evidence>
<keyword evidence="3" id="KW-0001">2Fe-2S</keyword>
<dbReference type="PANTHER" id="PTHR47354">
    <property type="entry name" value="NADH OXIDOREDUCTASE HCR"/>
    <property type="match status" value="1"/>
</dbReference>
<gene>
    <name evidence="11" type="ORF">GCM10022403_079860</name>
</gene>
<evidence type="ECO:0000256" key="9">
    <source>
        <dbReference type="SAM" id="MobiDB-lite"/>
    </source>
</evidence>
<sequence length="194" mass="21291">MPRLLHADNIHSSPRLIEDRFHALVTRHAPDVAQADEAFLCGPAEMTDAIRTALVGLGMPTDRIHAERFTGSAPTPPEAEPKATAAREVTVVDPGAKTTVPVRSGETVLDAGLRAGLDLPYSCQEGICGTCRAKSTGGPRTTRRVRPRPGRDHRRLRPDLPYAPRGRHRRHRLRPGVSGATVRVILEAWRSRSW</sequence>
<dbReference type="InterPro" id="IPR001041">
    <property type="entry name" value="2Fe-2S_ferredoxin-type"/>
</dbReference>
<evidence type="ECO:0000256" key="7">
    <source>
        <dbReference type="ARBA" id="ARBA00023004"/>
    </source>
</evidence>
<dbReference type="InterPro" id="IPR039261">
    <property type="entry name" value="FNR_nucleotide-bd"/>
</dbReference>
<dbReference type="PROSITE" id="PS00197">
    <property type="entry name" value="2FE2S_FER_1"/>
    <property type="match status" value="1"/>
</dbReference>
<organism evidence="11 12">
    <name type="scientific">Streptomyces coacervatus</name>
    <dbReference type="NCBI Taxonomy" id="647381"/>
    <lineage>
        <taxon>Bacteria</taxon>
        <taxon>Bacillati</taxon>
        <taxon>Actinomycetota</taxon>
        <taxon>Actinomycetes</taxon>
        <taxon>Kitasatosporales</taxon>
        <taxon>Streptomycetaceae</taxon>
        <taxon>Streptomyces</taxon>
    </lineage>
</organism>
<proteinExistence type="predicted"/>
<keyword evidence="8" id="KW-0411">Iron-sulfur</keyword>
<dbReference type="CDD" id="cd00207">
    <property type="entry name" value="fer2"/>
    <property type="match status" value="1"/>
</dbReference>
<keyword evidence="5" id="KW-0274">FAD</keyword>
<dbReference type="EMBL" id="BAABDE010000031">
    <property type="protein sequence ID" value="GAA3835120.1"/>
    <property type="molecule type" value="Genomic_DNA"/>
</dbReference>
<feature type="region of interest" description="Disordered" evidence="9">
    <location>
        <begin position="134"/>
        <end position="170"/>
    </location>
</feature>
<keyword evidence="12" id="KW-1185">Reference proteome</keyword>
<keyword evidence="4" id="KW-0479">Metal-binding</keyword>
<name>A0ABP7J5X9_9ACTN</name>
<keyword evidence="6" id="KW-0560">Oxidoreductase</keyword>
<reference evidence="12" key="1">
    <citation type="journal article" date="2019" name="Int. J. Syst. Evol. Microbiol.">
        <title>The Global Catalogue of Microorganisms (GCM) 10K type strain sequencing project: providing services to taxonomists for standard genome sequencing and annotation.</title>
        <authorList>
            <consortium name="The Broad Institute Genomics Platform"/>
            <consortium name="The Broad Institute Genome Sequencing Center for Infectious Disease"/>
            <person name="Wu L."/>
            <person name="Ma J."/>
        </authorList>
    </citation>
    <scope>NUCLEOTIDE SEQUENCE [LARGE SCALE GENOMIC DNA]</scope>
    <source>
        <strain evidence="12">JCM 17138</strain>
    </source>
</reference>
<evidence type="ECO:0000256" key="2">
    <source>
        <dbReference type="ARBA" id="ARBA00022630"/>
    </source>
</evidence>
<dbReference type="SUPFAM" id="SSF54292">
    <property type="entry name" value="2Fe-2S ferredoxin-like"/>
    <property type="match status" value="1"/>
</dbReference>
<evidence type="ECO:0000313" key="11">
    <source>
        <dbReference type="EMBL" id="GAA3835120.1"/>
    </source>
</evidence>
<dbReference type="InterPro" id="IPR036010">
    <property type="entry name" value="2Fe-2S_ferredoxin-like_sf"/>
</dbReference>
<evidence type="ECO:0000256" key="4">
    <source>
        <dbReference type="ARBA" id="ARBA00022723"/>
    </source>
</evidence>
<dbReference type="InterPro" id="IPR050415">
    <property type="entry name" value="MRET"/>
</dbReference>
<dbReference type="InterPro" id="IPR012675">
    <property type="entry name" value="Beta-grasp_dom_sf"/>
</dbReference>
<evidence type="ECO:0000313" key="12">
    <source>
        <dbReference type="Proteomes" id="UP001501009"/>
    </source>
</evidence>
<evidence type="ECO:0000256" key="1">
    <source>
        <dbReference type="ARBA" id="ARBA00001974"/>
    </source>
</evidence>
<dbReference type="PROSITE" id="PS51085">
    <property type="entry name" value="2FE2S_FER_2"/>
    <property type="match status" value="1"/>
</dbReference>
<feature type="compositionally biased region" description="Basic residues" evidence="9">
    <location>
        <begin position="141"/>
        <end position="156"/>
    </location>
</feature>
<protein>
    <recommendedName>
        <fullName evidence="10">2Fe-2S ferredoxin-type domain-containing protein</fullName>
    </recommendedName>
</protein>
<evidence type="ECO:0000259" key="10">
    <source>
        <dbReference type="PROSITE" id="PS51085"/>
    </source>
</evidence>
<dbReference type="InterPro" id="IPR006058">
    <property type="entry name" value="2Fe2S_fd_BS"/>
</dbReference>